<name>D6WSH2_TRICA</name>
<evidence type="ECO:0000313" key="1">
    <source>
        <dbReference type="EMBL" id="EFA06368.1"/>
    </source>
</evidence>
<dbReference type="PhylomeDB" id="D6WSH2"/>
<dbReference type="HOGENOM" id="CLU_2099996_0_0_1"/>
<reference evidence="1 2" key="2">
    <citation type="journal article" date="2010" name="Nucleic Acids Res.">
        <title>BeetleBase in 2010: revisions to provide comprehensive genomic information for Tribolium castaneum.</title>
        <authorList>
            <person name="Kim H.S."/>
            <person name="Murphy T."/>
            <person name="Xia J."/>
            <person name="Caragea D."/>
            <person name="Park Y."/>
            <person name="Beeman R.W."/>
            <person name="Lorenzen M.D."/>
            <person name="Butcher S."/>
            <person name="Manak J.R."/>
            <person name="Brown S.J."/>
        </authorList>
    </citation>
    <scope>GENOME REANNOTATION</scope>
    <source>
        <strain evidence="1 2">Georgia GA2</strain>
    </source>
</reference>
<dbReference type="AlphaFoldDB" id="D6WSH2"/>
<dbReference type="Proteomes" id="UP000007266">
    <property type="component" value="Linkage group 7"/>
</dbReference>
<reference evidence="1 2" key="1">
    <citation type="journal article" date="2008" name="Nature">
        <title>The genome of the model beetle and pest Tribolium castaneum.</title>
        <authorList>
            <consortium name="Tribolium Genome Sequencing Consortium"/>
            <person name="Richards S."/>
            <person name="Gibbs R.A."/>
            <person name="Weinstock G.M."/>
            <person name="Brown S.J."/>
            <person name="Denell R."/>
            <person name="Beeman R.W."/>
            <person name="Gibbs R."/>
            <person name="Beeman R.W."/>
            <person name="Brown S.J."/>
            <person name="Bucher G."/>
            <person name="Friedrich M."/>
            <person name="Grimmelikhuijzen C.J."/>
            <person name="Klingler M."/>
            <person name="Lorenzen M."/>
            <person name="Richards S."/>
            <person name="Roth S."/>
            <person name="Schroder R."/>
            <person name="Tautz D."/>
            <person name="Zdobnov E.M."/>
            <person name="Muzny D."/>
            <person name="Gibbs R.A."/>
            <person name="Weinstock G.M."/>
            <person name="Attaway T."/>
            <person name="Bell S."/>
            <person name="Buhay C.J."/>
            <person name="Chandrabose M.N."/>
            <person name="Chavez D."/>
            <person name="Clerk-Blankenburg K.P."/>
            <person name="Cree A."/>
            <person name="Dao M."/>
            <person name="Davis C."/>
            <person name="Chacko J."/>
            <person name="Dinh H."/>
            <person name="Dugan-Rocha S."/>
            <person name="Fowler G."/>
            <person name="Garner T.T."/>
            <person name="Garnes J."/>
            <person name="Gnirke A."/>
            <person name="Hawes A."/>
            <person name="Hernandez J."/>
            <person name="Hines S."/>
            <person name="Holder M."/>
            <person name="Hume J."/>
            <person name="Jhangiani S.N."/>
            <person name="Joshi V."/>
            <person name="Khan Z.M."/>
            <person name="Jackson L."/>
            <person name="Kovar C."/>
            <person name="Kowis A."/>
            <person name="Lee S."/>
            <person name="Lewis L.R."/>
            <person name="Margolis J."/>
            <person name="Morgan M."/>
            <person name="Nazareth L.V."/>
            <person name="Nguyen N."/>
            <person name="Okwuonu G."/>
            <person name="Parker D."/>
            <person name="Richards S."/>
            <person name="Ruiz S.J."/>
            <person name="Santibanez J."/>
            <person name="Savard J."/>
            <person name="Scherer S.E."/>
            <person name="Schneider B."/>
            <person name="Sodergren E."/>
            <person name="Tautz D."/>
            <person name="Vattahil S."/>
            <person name="Villasana D."/>
            <person name="White C.S."/>
            <person name="Wright R."/>
            <person name="Park Y."/>
            <person name="Beeman R.W."/>
            <person name="Lord J."/>
            <person name="Oppert B."/>
            <person name="Lorenzen M."/>
            <person name="Brown S."/>
            <person name="Wang L."/>
            <person name="Savard J."/>
            <person name="Tautz D."/>
            <person name="Richards S."/>
            <person name="Weinstock G."/>
            <person name="Gibbs R.A."/>
            <person name="Liu Y."/>
            <person name="Worley K."/>
            <person name="Weinstock G."/>
            <person name="Elsik C.G."/>
            <person name="Reese J.T."/>
            <person name="Elhaik E."/>
            <person name="Landan G."/>
            <person name="Graur D."/>
            <person name="Arensburger P."/>
            <person name="Atkinson P."/>
            <person name="Beeman R.W."/>
            <person name="Beidler J."/>
            <person name="Brown S.J."/>
            <person name="Demuth J.P."/>
            <person name="Drury D.W."/>
            <person name="Du Y.Z."/>
            <person name="Fujiwara H."/>
            <person name="Lorenzen M."/>
            <person name="Maselli V."/>
            <person name="Osanai M."/>
            <person name="Park Y."/>
            <person name="Robertson H.M."/>
            <person name="Tu Z."/>
            <person name="Wang J.J."/>
            <person name="Wang S."/>
            <person name="Richards S."/>
            <person name="Song H."/>
            <person name="Zhang L."/>
            <person name="Sodergren E."/>
            <person name="Werner D."/>
            <person name="Stanke M."/>
            <person name="Morgenstern B."/>
            <person name="Solovyev V."/>
            <person name="Kosarev P."/>
            <person name="Brown G."/>
            <person name="Chen H.C."/>
            <person name="Ermolaeva O."/>
            <person name="Hlavina W."/>
            <person name="Kapustin Y."/>
            <person name="Kiryutin B."/>
            <person name="Kitts P."/>
            <person name="Maglott D."/>
            <person name="Pruitt K."/>
            <person name="Sapojnikov V."/>
            <person name="Souvorov A."/>
            <person name="Mackey A.J."/>
            <person name="Waterhouse R.M."/>
            <person name="Wyder S."/>
            <person name="Zdobnov E.M."/>
            <person name="Zdobnov E.M."/>
            <person name="Wyder S."/>
            <person name="Kriventseva E.V."/>
            <person name="Kadowaki T."/>
            <person name="Bork P."/>
            <person name="Aranda M."/>
            <person name="Bao R."/>
            <person name="Beermann A."/>
            <person name="Berns N."/>
            <person name="Bolognesi R."/>
            <person name="Bonneton F."/>
            <person name="Bopp D."/>
            <person name="Brown S.J."/>
            <person name="Bucher G."/>
            <person name="Butts T."/>
            <person name="Chaumot A."/>
            <person name="Denell R.E."/>
            <person name="Ferrier D.E."/>
            <person name="Friedrich M."/>
            <person name="Gordon C.M."/>
            <person name="Jindra M."/>
            <person name="Klingler M."/>
            <person name="Lan Q."/>
            <person name="Lattorff H.M."/>
            <person name="Laudet V."/>
            <person name="von Levetsow C."/>
            <person name="Liu Z."/>
            <person name="Lutz R."/>
            <person name="Lynch J.A."/>
            <person name="da Fonseca R.N."/>
            <person name="Posnien N."/>
            <person name="Reuter R."/>
            <person name="Roth S."/>
            <person name="Savard J."/>
            <person name="Schinko J.B."/>
            <person name="Schmitt C."/>
            <person name="Schoppmeier M."/>
            <person name="Schroder R."/>
            <person name="Shippy T.D."/>
            <person name="Simonnet F."/>
            <person name="Marques-Souza H."/>
            <person name="Tautz D."/>
            <person name="Tomoyasu Y."/>
            <person name="Trauner J."/>
            <person name="Van der Zee M."/>
            <person name="Vervoort M."/>
            <person name="Wittkopp N."/>
            <person name="Wimmer E.A."/>
            <person name="Yang X."/>
            <person name="Jones A.K."/>
            <person name="Sattelle D.B."/>
            <person name="Ebert P.R."/>
            <person name="Nelson D."/>
            <person name="Scott J.G."/>
            <person name="Beeman R.W."/>
            <person name="Muthukrishnan S."/>
            <person name="Kramer K.J."/>
            <person name="Arakane Y."/>
            <person name="Beeman R.W."/>
            <person name="Zhu Q."/>
            <person name="Hogenkamp D."/>
            <person name="Dixit R."/>
            <person name="Oppert B."/>
            <person name="Jiang H."/>
            <person name="Zou Z."/>
            <person name="Marshall J."/>
            <person name="Elpidina E."/>
            <person name="Vinokurov K."/>
            <person name="Oppert C."/>
            <person name="Zou Z."/>
            <person name="Evans J."/>
            <person name="Lu Z."/>
            <person name="Zhao P."/>
            <person name="Sumathipala N."/>
            <person name="Altincicek B."/>
            <person name="Vilcinskas A."/>
            <person name="Williams M."/>
            <person name="Hultmark D."/>
            <person name="Hetru C."/>
            <person name="Jiang H."/>
            <person name="Grimmelikhuijzen C.J."/>
            <person name="Hauser F."/>
            <person name="Cazzamali G."/>
            <person name="Williamson M."/>
            <person name="Park Y."/>
            <person name="Li B."/>
            <person name="Tanaka Y."/>
            <person name="Predel R."/>
            <person name="Neupert S."/>
            <person name="Schachtner J."/>
            <person name="Verleyen P."/>
            <person name="Raible F."/>
            <person name="Bork P."/>
            <person name="Friedrich M."/>
            <person name="Walden K.K."/>
            <person name="Robertson H.M."/>
            <person name="Angeli S."/>
            <person name="Foret S."/>
            <person name="Bucher G."/>
            <person name="Schuetz S."/>
            <person name="Maleszka R."/>
            <person name="Wimmer E.A."/>
            <person name="Beeman R.W."/>
            <person name="Lorenzen M."/>
            <person name="Tomoyasu Y."/>
            <person name="Miller S.C."/>
            <person name="Grossmann D."/>
            <person name="Bucher G."/>
        </authorList>
    </citation>
    <scope>NUCLEOTIDE SEQUENCE [LARGE SCALE GENOMIC DNA]</scope>
    <source>
        <strain evidence="1 2">Georgia GA2</strain>
    </source>
</reference>
<dbReference type="EMBL" id="KQ971352">
    <property type="protein sequence ID" value="EFA06368.1"/>
    <property type="molecule type" value="Genomic_DNA"/>
</dbReference>
<dbReference type="InParanoid" id="D6WSH2"/>
<gene>
    <name evidence="1" type="primary">GLEAN_09244</name>
    <name evidence="1" type="ORF">TcasGA2_TC009244</name>
</gene>
<accession>D6WSH2</accession>
<protein>
    <submittedName>
        <fullName evidence="1">Uncharacterized protein</fullName>
    </submittedName>
</protein>
<evidence type="ECO:0000313" key="2">
    <source>
        <dbReference type="Proteomes" id="UP000007266"/>
    </source>
</evidence>
<keyword evidence="2" id="KW-1185">Reference proteome</keyword>
<proteinExistence type="predicted"/>
<organism evidence="1 2">
    <name type="scientific">Tribolium castaneum</name>
    <name type="common">Red flour beetle</name>
    <dbReference type="NCBI Taxonomy" id="7070"/>
    <lineage>
        <taxon>Eukaryota</taxon>
        <taxon>Metazoa</taxon>
        <taxon>Ecdysozoa</taxon>
        <taxon>Arthropoda</taxon>
        <taxon>Hexapoda</taxon>
        <taxon>Insecta</taxon>
        <taxon>Pterygota</taxon>
        <taxon>Neoptera</taxon>
        <taxon>Endopterygota</taxon>
        <taxon>Coleoptera</taxon>
        <taxon>Polyphaga</taxon>
        <taxon>Cucujiformia</taxon>
        <taxon>Tenebrionidae</taxon>
        <taxon>Tenebrionidae incertae sedis</taxon>
        <taxon>Tribolium</taxon>
    </lineage>
</organism>
<sequence length="116" mass="13735">MAFEIRPRLRYIAQYIIYINENFSAVTLASGSSQEDDAGMPYLLIEKQRRSRNCATYARSPNFIFINSYSFREKRKKRFPFSLFFNFQPPITAKLLELSRNGKIEDNRNTKLYKMA</sequence>